<evidence type="ECO:0000256" key="5">
    <source>
        <dbReference type="ARBA" id="ARBA00022801"/>
    </source>
</evidence>
<dbReference type="Pfam" id="PF01471">
    <property type="entry name" value="PG_binding_1"/>
    <property type="match status" value="1"/>
</dbReference>
<dbReference type="InterPro" id="IPR002477">
    <property type="entry name" value="Peptidoglycan-bd-like"/>
</dbReference>
<dbReference type="Gene3D" id="1.10.101.10">
    <property type="entry name" value="PGBD-like superfamily/PGBD"/>
    <property type="match status" value="1"/>
</dbReference>
<dbReference type="STRING" id="1123285.SAMN05660235_00063"/>
<evidence type="ECO:0000256" key="8">
    <source>
        <dbReference type="ARBA" id="ARBA00023316"/>
    </source>
</evidence>
<dbReference type="InterPro" id="IPR050979">
    <property type="entry name" value="LD-transpeptidase"/>
</dbReference>
<evidence type="ECO:0000259" key="11">
    <source>
        <dbReference type="PROSITE" id="PS52029"/>
    </source>
</evidence>
<keyword evidence="3" id="KW-0328">Glycosyltransferase</keyword>
<evidence type="ECO:0000256" key="6">
    <source>
        <dbReference type="ARBA" id="ARBA00022960"/>
    </source>
</evidence>
<evidence type="ECO:0000313" key="12">
    <source>
        <dbReference type="EMBL" id="SDE99961.1"/>
    </source>
</evidence>
<keyword evidence="10" id="KW-0812">Transmembrane</keyword>
<dbReference type="GO" id="GO:0071555">
    <property type="term" value="P:cell wall organization"/>
    <property type="evidence" value="ECO:0007669"/>
    <property type="project" value="UniProtKB-UniRule"/>
</dbReference>
<proteinExistence type="inferred from homology"/>
<feature type="transmembrane region" description="Helical" evidence="10">
    <location>
        <begin position="12"/>
        <end position="32"/>
    </location>
</feature>
<dbReference type="SUPFAM" id="SSF141523">
    <property type="entry name" value="L,D-transpeptidase catalytic domain-like"/>
    <property type="match status" value="1"/>
</dbReference>
<dbReference type="GO" id="GO:0005576">
    <property type="term" value="C:extracellular region"/>
    <property type="evidence" value="ECO:0007669"/>
    <property type="project" value="TreeGrafter"/>
</dbReference>
<dbReference type="RefSeq" id="WP_093686997.1">
    <property type="nucleotide sequence ID" value="NZ_FNBU01000001.1"/>
</dbReference>
<keyword evidence="6 9" id="KW-0133">Cell shape</keyword>
<dbReference type="Gene3D" id="2.40.440.10">
    <property type="entry name" value="L,D-transpeptidase catalytic domain-like"/>
    <property type="match status" value="1"/>
</dbReference>
<evidence type="ECO:0000313" key="13">
    <source>
        <dbReference type="Proteomes" id="UP000243333"/>
    </source>
</evidence>
<keyword evidence="10" id="KW-1133">Transmembrane helix</keyword>
<evidence type="ECO:0000256" key="3">
    <source>
        <dbReference type="ARBA" id="ARBA00022676"/>
    </source>
</evidence>
<dbReference type="PANTHER" id="PTHR30582">
    <property type="entry name" value="L,D-TRANSPEPTIDASE"/>
    <property type="match status" value="1"/>
</dbReference>
<feature type="active site" description="Proton donor/acceptor" evidence="9">
    <location>
        <position position="122"/>
    </location>
</feature>
<keyword evidence="5" id="KW-0378">Hydrolase</keyword>
<keyword evidence="4" id="KW-0808">Transferase</keyword>
<dbReference type="InterPro" id="IPR036366">
    <property type="entry name" value="PGBDSf"/>
</dbReference>
<dbReference type="InterPro" id="IPR038063">
    <property type="entry name" value="Transpep_catalytic_dom"/>
</dbReference>
<organism evidence="12 13">
    <name type="scientific">Sporolituus thermophilus DSM 23256</name>
    <dbReference type="NCBI Taxonomy" id="1123285"/>
    <lineage>
        <taxon>Bacteria</taxon>
        <taxon>Bacillati</taxon>
        <taxon>Bacillota</taxon>
        <taxon>Negativicutes</taxon>
        <taxon>Selenomonadales</taxon>
        <taxon>Sporomusaceae</taxon>
        <taxon>Sporolituus</taxon>
    </lineage>
</organism>
<feature type="domain" description="L,D-TPase catalytic" evidence="11">
    <location>
        <begin position="53"/>
        <end position="162"/>
    </location>
</feature>
<gene>
    <name evidence="12" type="ORF">SAMN05660235_00063</name>
</gene>
<keyword evidence="10" id="KW-0472">Membrane</keyword>
<dbReference type="GO" id="GO:0071972">
    <property type="term" value="F:peptidoglycan L,D-transpeptidase activity"/>
    <property type="evidence" value="ECO:0007669"/>
    <property type="project" value="TreeGrafter"/>
</dbReference>
<evidence type="ECO:0000256" key="2">
    <source>
        <dbReference type="ARBA" id="ARBA00005992"/>
    </source>
</evidence>
<dbReference type="CDD" id="cd16913">
    <property type="entry name" value="YkuD_like"/>
    <property type="match status" value="1"/>
</dbReference>
<dbReference type="GO" id="GO:0016757">
    <property type="term" value="F:glycosyltransferase activity"/>
    <property type="evidence" value="ECO:0007669"/>
    <property type="project" value="UniProtKB-KW"/>
</dbReference>
<sequence length="235" mass="26522">MKKSLAGREKKFFFGLVFVLLLGLLLVSYEVYDELDLSLAEKQAAKPPPSGEISITIKLNSRLLELYSDGQLYKKYRIAVGKRESPSPVGEWIIKDKFYSPKEILGTRWLSLDVPWGSYGIHGTNRPWSIGQFASKGCIRLRNADIEELYEWVPVNTPVKIIGNRTRVLRELKLHSVGPDVVSLQLRLQQLGFFGGRADGRFGKATEEALRNYQQENGLEPTGVADKKTIRALNL</sequence>
<evidence type="ECO:0000256" key="9">
    <source>
        <dbReference type="PROSITE-ProRule" id="PRU01373"/>
    </source>
</evidence>
<dbReference type="AlphaFoldDB" id="A0A1G7HHY3"/>
<dbReference type="GO" id="GO:0018104">
    <property type="term" value="P:peptidoglycan-protein cross-linking"/>
    <property type="evidence" value="ECO:0007669"/>
    <property type="project" value="TreeGrafter"/>
</dbReference>
<evidence type="ECO:0000256" key="4">
    <source>
        <dbReference type="ARBA" id="ARBA00022679"/>
    </source>
</evidence>
<dbReference type="SUPFAM" id="SSF47090">
    <property type="entry name" value="PGBD-like"/>
    <property type="match status" value="1"/>
</dbReference>
<evidence type="ECO:0000256" key="1">
    <source>
        <dbReference type="ARBA" id="ARBA00004752"/>
    </source>
</evidence>
<keyword evidence="8 9" id="KW-0961">Cell wall biogenesis/degradation</keyword>
<reference evidence="13" key="1">
    <citation type="submission" date="2016-10" db="EMBL/GenBank/DDBJ databases">
        <authorList>
            <person name="Varghese N."/>
            <person name="Submissions S."/>
        </authorList>
    </citation>
    <scope>NUCLEOTIDE SEQUENCE [LARGE SCALE GENOMIC DNA]</scope>
    <source>
        <strain evidence="13">DSM 23256</strain>
    </source>
</reference>
<dbReference type="EMBL" id="FNBU01000001">
    <property type="protein sequence ID" value="SDE99961.1"/>
    <property type="molecule type" value="Genomic_DNA"/>
</dbReference>
<evidence type="ECO:0000256" key="10">
    <source>
        <dbReference type="SAM" id="Phobius"/>
    </source>
</evidence>
<keyword evidence="7 9" id="KW-0573">Peptidoglycan synthesis</keyword>
<evidence type="ECO:0000256" key="7">
    <source>
        <dbReference type="ARBA" id="ARBA00022984"/>
    </source>
</evidence>
<comment type="pathway">
    <text evidence="1 9">Cell wall biogenesis; peptidoglycan biosynthesis.</text>
</comment>
<protein>
    <submittedName>
        <fullName evidence="12">Peptidoglycan binding domain-containing protein</fullName>
    </submittedName>
</protein>
<name>A0A1G7HHY3_9FIRM</name>
<dbReference type="InterPro" id="IPR036365">
    <property type="entry name" value="PGBD-like_sf"/>
</dbReference>
<feature type="active site" description="Nucleophile" evidence="9">
    <location>
        <position position="138"/>
    </location>
</feature>
<comment type="similarity">
    <text evidence="2">Belongs to the YkuD family.</text>
</comment>
<accession>A0A1G7HHY3</accession>
<dbReference type="Pfam" id="PF03734">
    <property type="entry name" value="YkuD"/>
    <property type="match status" value="1"/>
</dbReference>
<keyword evidence="13" id="KW-1185">Reference proteome</keyword>
<dbReference type="OrthoDB" id="9787225at2"/>
<dbReference type="GO" id="GO:0008360">
    <property type="term" value="P:regulation of cell shape"/>
    <property type="evidence" value="ECO:0007669"/>
    <property type="project" value="UniProtKB-UniRule"/>
</dbReference>
<dbReference type="Proteomes" id="UP000243333">
    <property type="component" value="Unassembled WGS sequence"/>
</dbReference>
<dbReference type="UniPathway" id="UPA00219"/>
<dbReference type="InterPro" id="IPR005490">
    <property type="entry name" value="LD_TPept_cat_dom"/>
</dbReference>
<dbReference type="PROSITE" id="PS52029">
    <property type="entry name" value="LD_TPASE"/>
    <property type="match status" value="1"/>
</dbReference>
<dbReference type="PANTHER" id="PTHR30582:SF24">
    <property type="entry name" value="L,D-TRANSPEPTIDASE ERFK_SRFK-RELATED"/>
    <property type="match status" value="1"/>
</dbReference>